<evidence type="ECO:0000313" key="2">
    <source>
        <dbReference type="Proteomes" id="UP000239494"/>
    </source>
</evidence>
<protein>
    <recommendedName>
        <fullName evidence="3">Terpene synthase</fullName>
    </recommendedName>
</protein>
<evidence type="ECO:0000313" key="1">
    <source>
        <dbReference type="EMBL" id="PRY39811.1"/>
    </source>
</evidence>
<dbReference type="EMBL" id="PVTF01000007">
    <property type="protein sequence ID" value="PRY39811.1"/>
    <property type="molecule type" value="Genomic_DNA"/>
</dbReference>
<dbReference type="RefSeq" id="WP_106189704.1">
    <property type="nucleotide sequence ID" value="NZ_PVTF01000007.1"/>
</dbReference>
<gene>
    <name evidence="1" type="ORF">CLV43_107398</name>
</gene>
<accession>A0A2T0T2D9</accession>
<sequence>MTAVRTAAPEVPPLYCPLPSAVHPLAADIGRRSIAWLDGLGLFEQEGLREHMIRTRAAEWACRIAPFGSEERLQIVSDWTHLGFAIDDCRFDAGALVERPGVLIPLMMRLMPNLDHPEVAADDPFSAGFRDLSARARAAVPAAVVRRWVEGNMEWFFAVACLTSYRVSGSMPSLADYVNLGPRDRAMRLTGSLIEIAEGTYLPDEDRERPEVRAATQAANMLVTIGNDLYSLSKETEHDVLESNIVGVIGHEDGCDAPEAVRRAVALHDRIMCRYLRLRRRIGARGGDPVRRHLSQLDHLVRGNLEWSARVPRYRRAEHGERTSSPWADVPSDADPTAPPIPGIAWWWDEIEEGAQSPNAAT</sequence>
<evidence type="ECO:0008006" key="3">
    <source>
        <dbReference type="Google" id="ProtNLM"/>
    </source>
</evidence>
<comment type="caution">
    <text evidence="1">The sequence shown here is derived from an EMBL/GenBank/DDBJ whole genome shotgun (WGS) entry which is preliminary data.</text>
</comment>
<dbReference type="Gene3D" id="1.10.600.10">
    <property type="entry name" value="Farnesyl Diphosphate Synthase"/>
    <property type="match status" value="1"/>
</dbReference>
<organism evidence="1 2">
    <name type="scientific">Umezawaea tangerina</name>
    <dbReference type="NCBI Taxonomy" id="84725"/>
    <lineage>
        <taxon>Bacteria</taxon>
        <taxon>Bacillati</taxon>
        <taxon>Actinomycetota</taxon>
        <taxon>Actinomycetes</taxon>
        <taxon>Pseudonocardiales</taxon>
        <taxon>Pseudonocardiaceae</taxon>
        <taxon>Umezawaea</taxon>
    </lineage>
</organism>
<reference evidence="1 2" key="1">
    <citation type="submission" date="2018-03" db="EMBL/GenBank/DDBJ databases">
        <title>Genomic Encyclopedia of Archaeal and Bacterial Type Strains, Phase II (KMG-II): from individual species to whole genera.</title>
        <authorList>
            <person name="Goeker M."/>
        </authorList>
    </citation>
    <scope>NUCLEOTIDE SEQUENCE [LARGE SCALE GENOMIC DNA]</scope>
    <source>
        <strain evidence="1 2">DSM 44720</strain>
    </source>
</reference>
<keyword evidence="2" id="KW-1185">Reference proteome</keyword>
<dbReference type="InterPro" id="IPR008949">
    <property type="entry name" value="Isoprenoid_synthase_dom_sf"/>
</dbReference>
<dbReference type="AlphaFoldDB" id="A0A2T0T2D9"/>
<dbReference type="SUPFAM" id="SSF48576">
    <property type="entry name" value="Terpenoid synthases"/>
    <property type="match status" value="1"/>
</dbReference>
<name>A0A2T0T2D9_9PSEU</name>
<dbReference type="Pfam" id="PF19086">
    <property type="entry name" value="Terpene_syn_C_2"/>
    <property type="match status" value="1"/>
</dbReference>
<dbReference type="Proteomes" id="UP000239494">
    <property type="component" value="Unassembled WGS sequence"/>
</dbReference>
<dbReference type="OrthoDB" id="2989600at2"/>
<proteinExistence type="predicted"/>